<dbReference type="Proteomes" id="UP001058120">
    <property type="component" value="Chromosome"/>
</dbReference>
<organism evidence="9 10">
    <name type="scientific">Taurinivorans muris</name>
    <dbReference type="NCBI Taxonomy" id="2787751"/>
    <lineage>
        <taxon>Bacteria</taxon>
        <taxon>Pseudomonadati</taxon>
        <taxon>Thermodesulfobacteriota</taxon>
        <taxon>Desulfovibrionia</taxon>
        <taxon>Desulfovibrionales</taxon>
        <taxon>Desulfovibrionaceae</taxon>
        <taxon>Taurinivorans</taxon>
    </lineage>
</organism>
<feature type="binding site" evidence="7">
    <location>
        <position position="102"/>
    </location>
    <ligand>
        <name>Zn(2+)</name>
        <dbReference type="ChEBI" id="CHEBI:29105"/>
        <note>ligand shared between dimeric partners</note>
    </ligand>
</feature>
<keyword evidence="4 7" id="KW-0028">Amino-acid biosynthesis</keyword>
<dbReference type="PANTHER" id="PTHR42945">
    <property type="entry name" value="HISTIDINE BIOSYNTHESIS BIFUNCTIONAL PROTEIN"/>
    <property type="match status" value="1"/>
</dbReference>
<evidence type="ECO:0000256" key="4">
    <source>
        <dbReference type="ARBA" id="ARBA00022605"/>
    </source>
</evidence>
<evidence type="ECO:0000256" key="7">
    <source>
        <dbReference type="HAMAP-Rule" id="MF_01021"/>
    </source>
</evidence>
<keyword evidence="7" id="KW-0479">Metal-binding</keyword>
<evidence type="ECO:0000256" key="6">
    <source>
        <dbReference type="ARBA" id="ARBA00023102"/>
    </source>
</evidence>
<keyword evidence="10" id="KW-1185">Reference proteome</keyword>
<sequence>MKIPFEPNFKKGGGLITAVVQDIHSNEVIMLAYMNEEAYQKTLETGEAHYYSRSKQRLWHKGETSGHIQKIHSIRLDCDSDALLLKVEQIGDIACHEGYHSCFFRELKNGIVSYCFKQLKHPTLIYKK</sequence>
<keyword evidence="6 7" id="KW-0368">Histidine biosynthesis</keyword>
<feature type="binding site" evidence="7">
    <location>
        <position position="81"/>
    </location>
    <ligand>
        <name>Mg(2+)</name>
        <dbReference type="ChEBI" id="CHEBI:18420"/>
    </ligand>
</feature>
<reference evidence="9" key="1">
    <citation type="submission" date="2020-12" db="EMBL/GenBank/DDBJ databases">
        <title>Taurinivorans muris gen. nov., sp. nov., fundamental and realized metabolic niche of a ubiquitous sulfidogenic bacterium in the murine intestine.</title>
        <authorList>
            <person name="Ye H."/>
            <person name="Hanson B.T."/>
            <person name="Loy A."/>
        </authorList>
    </citation>
    <scope>NUCLEOTIDE SEQUENCE</scope>
    <source>
        <strain evidence="9">LT0009</strain>
    </source>
</reference>
<proteinExistence type="inferred from homology"/>
<dbReference type="Gene3D" id="3.10.20.810">
    <property type="entry name" value="Phosphoribosyl-AMP cyclohydrolase"/>
    <property type="match status" value="1"/>
</dbReference>
<dbReference type="EC" id="3.5.4.19" evidence="7"/>
<keyword evidence="7" id="KW-0862">Zinc</keyword>
<dbReference type="PANTHER" id="PTHR42945:SF1">
    <property type="entry name" value="HISTIDINE BIOSYNTHESIS BIFUNCTIONAL PROTEIN HIS7"/>
    <property type="match status" value="1"/>
</dbReference>
<evidence type="ECO:0000313" key="10">
    <source>
        <dbReference type="Proteomes" id="UP001058120"/>
    </source>
</evidence>
<comment type="subcellular location">
    <subcellularLocation>
        <location evidence="7">Cytoplasm</location>
    </subcellularLocation>
</comment>
<comment type="cofactor">
    <cofactor evidence="7">
        <name>Mg(2+)</name>
        <dbReference type="ChEBI" id="CHEBI:18420"/>
    </cofactor>
    <text evidence="7">Binds 1 Mg(2+) ion per subunit.</text>
</comment>
<keyword evidence="3 7" id="KW-0963">Cytoplasm</keyword>
<keyword evidence="5 7" id="KW-0378">Hydrolase</keyword>
<feature type="binding site" evidence="7">
    <location>
        <position position="78"/>
    </location>
    <ligand>
        <name>Zn(2+)</name>
        <dbReference type="ChEBI" id="CHEBI:29105"/>
        <note>ligand shared between dimeric partners</note>
    </ligand>
</feature>
<dbReference type="SUPFAM" id="SSF141734">
    <property type="entry name" value="HisI-like"/>
    <property type="match status" value="1"/>
</dbReference>
<dbReference type="GO" id="GO:0004635">
    <property type="term" value="F:phosphoribosyl-AMP cyclohydrolase activity"/>
    <property type="evidence" value="ECO:0007669"/>
    <property type="project" value="UniProtKB-EC"/>
</dbReference>
<evidence type="ECO:0000259" key="8">
    <source>
        <dbReference type="Pfam" id="PF01502"/>
    </source>
</evidence>
<dbReference type="InterPro" id="IPR038019">
    <property type="entry name" value="PRib_AMP_CycHydrolase_sf"/>
</dbReference>
<dbReference type="RefSeq" id="WP_334316181.1">
    <property type="nucleotide sequence ID" value="NZ_CP065938.1"/>
</dbReference>
<evidence type="ECO:0000313" key="9">
    <source>
        <dbReference type="EMBL" id="UWX06569.1"/>
    </source>
</evidence>
<dbReference type="InterPro" id="IPR002496">
    <property type="entry name" value="PRib_AMP_CycHydrolase_dom"/>
</dbReference>
<feature type="binding site" evidence="7">
    <location>
        <position position="95"/>
    </location>
    <ligand>
        <name>Zn(2+)</name>
        <dbReference type="ChEBI" id="CHEBI:29105"/>
        <note>ligand shared between dimeric partners</note>
    </ligand>
</feature>
<feature type="binding site" evidence="7">
    <location>
        <position position="77"/>
    </location>
    <ligand>
        <name>Mg(2+)</name>
        <dbReference type="ChEBI" id="CHEBI:18420"/>
    </ligand>
</feature>
<dbReference type="InterPro" id="IPR026660">
    <property type="entry name" value="PRA-CH"/>
</dbReference>
<feature type="domain" description="Phosphoribosyl-AMP cyclohydrolase" evidence="8">
    <location>
        <begin position="30"/>
        <end position="104"/>
    </location>
</feature>
<comment type="function">
    <text evidence="7">Catalyzes the hydrolysis of the adenine ring of phosphoribosyl-AMP.</text>
</comment>
<accession>A0ABY5Y2Z4</accession>
<dbReference type="Pfam" id="PF01502">
    <property type="entry name" value="PRA-CH"/>
    <property type="match status" value="1"/>
</dbReference>
<comment type="catalytic activity">
    <reaction evidence="1 7">
        <text>1-(5-phospho-beta-D-ribosyl)-5'-AMP + H2O = 1-(5-phospho-beta-D-ribosyl)-5-[(5-phospho-beta-D-ribosylamino)methylideneamino]imidazole-4-carboxamide</text>
        <dbReference type="Rhea" id="RHEA:20049"/>
        <dbReference type="ChEBI" id="CHEBI:15377"/>
        <dbReference type="ChEBI" id="CHEBI:58435"/>
        <dbReference type="ChEBI" id="CHEBI:59457"/>
        <dbReference type="EC" id="3.5.4.19"/>
    </reaction>
</comment>
<comment type="pathway">
    <text evidence="2 7">Amino-acid biosynthesis; L-histidine biosynthesis; L-histidine from 5-phospho-alpha-D-ribose 1-diphosphate: step 3/9.</text>
</comment>
<evidence type="ECO:0000256" key="5">
    <source>
        <dbReference type="ARBA" id="ARBA00022801"/>
    </source>
</evidence>
<gene>
    <name evidence="7 9" type="primary">hisI</name>
    <name evidence="9" type="ORF">JBF11_04495</name>
</gene>
<evidence type="ECO:0000256" key="2">
    <source>
        <dbReference type="ARBA" id="ARBA00005169"/>
    </source>
</evidence>
<dbReference type="EMBL" id="CP065938">
    <property type="protein sequence ID" value="UWX06569.1"/>
    <property type="molecule type" value="Genomic_DNA"/>
</dbReference>
<name>A0ABY5Y2Z4_9BACT</name>
<keyword evidence="7" id="KW-0460">Magnesium</keyword>
<protein>
    <recommendedName>
        <fullName evidence="7">Phosphoribosyl-AMP cyclohydrolase</fullName>
        <shortName evidence="7">PRA-CH</shortName>
        <ecNumber evidence="7">3.5.4.19</ecNumber>
    </recommendedName>
</protein>
<evidence type="ECO:0000256" key="3">
    <source>
        <dbReference type="ARBA" id="ARBA00022490"/>
    </source>
</evidence>
<comment type="subunit">
    <text evidence="7">Homodimer.</text>
</comment>
<feature type="binding site" evidence="7">
    <location>
        <position position="79"/>
    </location>
    <ligand>
        <name>Mg(2+)</name>
        <dbReference type="ChEBI" id="CHEBI:18420"/>
    </ligand>
</feature>
<dbReference type="HAMAP" id="MF_01021">
    <property type="entry name" value="HisI"/>
    <property type="match status" value="1"/>
</dbReference>
<comment type="cofactor">
    <cofactor evidence="7">
        <name>Zn(2+)</name>
        <dbReference type="ChEBI" id="CHEBI:29105"/>
    </cofactor>
    <text evidence="7">Binds 1 zinc ion per subunit.</text>
</comment>
<dbReference type="NCBIfam" id="NF000768">
    <property type="entry name" value="PRK00051.1"/>
    <property type="match status" value="1"/>
</dbReference>
<comment type="similarity">
    <text evidence="7">Belongs to the PRA-CH family.</text>
</comment>
<evidence type="ECO:0000256" key="1">
    <source>
        <dbReference type="ARBA" id="ARBA00000024"/>
    </source>
</evidence>